<proteinExistence type="predicted"/>
<feature type="transmembrane region" description="Helical" evidence="1">
    <location>
        <begin position="21"/>
        <end position="45"/>
    </location>
</feature>
<evidence type="ECO:0000313" key="2">
    <source>
        <dbReference type="EMBL" id="BDT02772.1"/>
    </source>
</evidence>
<gene>
    <name evidence="2" type="ORF">SHM_04180</name>
</gene>
<keyword evidence="1" id="KW-1133">Transmembrane helix</keyword>
<dbReference type="EMBL" id="AP026933">
    <property type="protein sequence ID" value="BDT02772.1"/>
    <property type="molecule type" value="Genomic_DNA"/>
</dbReference>
<name>A0ABN6SVS9_9MOLU</name>
<protein>
    <recommendedName>
        <fullName evidence="4">ABC transporter permease</fullName>
    </recommendedName>
</protein>
<organism evidence="2 3">
    <name type="scientific">Spiroplasma ixodetis</name>
    <dbReference type="NCBI Taxonomy" id="2141"/>
    <lineage>
        <taxon>Bacteria</taxon>
        <taxon>Bacillati</taxon>
        <taxon>Mycoplasmatota</taxon>
        <taxon>Mollicutes</taxon>
        <taxon>Entomoplasmatales</taxon>
        <taxon>Spiroplasmataceae</taxon>
        <taxon>Spiroplasma</taxon>
    </lineage>
</organism>
<evidence type="ECO:0000256" key="1">
    <source>
        <dbReference type="SAM" id="Phobius"/>
    </source>
</evidence>
<feature type="transmembrane region" description="Helical" evidence="1">
    <location>
        <begin position="102"/>
        <end position="126"/>
    </location>
</feature>
<feature type="transmembrane region" description="Helical" evidence="1">
    <location>
        <begin position="65"/>
        <end position="90"/>
    </location>
</feature>
<accession>A0ABN6SVS9</accession>
<dbReference type="Proteomes" id="UP001163387">
    <property type="component" value="Chromosome"/>
</dbReference>
<feature type="transmembrane region" description="Helical" evidence="1">
    <location>
        <begin position="146"/>
        <end position="170"/>
    </location>
</feature>
<evidence type="ECO:0008006" key="4">
    <source>
        <dbReference type="Google" id="ProtNLM"/>
    </source>
</evidence>
<reference evidence="2 3" key="1">
    <citation type="journal article" date="2022" name="Front. Microbiol.">
        <title>Male-killing mechanisms vary between Spiroplasma species.</title>
        <authorList>
            <person name="Arai H."/>
            <person name="Inoue M."/>
            <person name="Kageyama D."/>
        </authorList>
    </citation>
    <scope>NUCLEOTIDE SEQUENCE [LARGE SCALE GENOMIC DNA]</scope>
    <source>
        <strain evidence="3">sHm</strain>
    </source>
</reference>
<sequence length="384" mass="43792">MWGFSMEVSAENYRNINSHNRWGIIVSSGLMAITLIISWVLWLILYRTNANEILVILTEVINSKGITFTLTFQILTIFTLIFSFITLVFITIPFIFLNKYGVITLVWALIVVVISLVLLIGSGLLISYGYKKIYSYVMDKKNINVLFFILPWGFALICSFFLVLFSLWLIMANLRNKWKKALSLTNNNALSATEISASVEQNSLFGEQTIGPSFTDRFFNEHDKSTQGINIVINNTGGGALPQSKLLDYQVTSNPNPVQTNNSSNVVNSEVTWTPQQIEEVWNKGEIIDDYNPQLYRKDYAGALMFRNNFISNVKLDDDPKSYNWTIIHQRPLFHGGTSDISNLQPMNNTNAITKGNNYPRWKTAIAFNGKQNFLKQKSWKDKK</sequence>
<keyword evidence="1" id="KW-0472">Membrane</keyword>
<keyword evidence="1" id="KW-0812">Transmembrane</keyword>
<keyword evidence="3" id="KW-1185">Reference proteome</keyword>
<evidence type="ECO:0000313" key="3">
    <source>
        <dbReference type="Proteomes" id="UP001163387"/>
    </source>
</evidence>